<dbReference type="InterPro" id="IPR025426">
    <property type="entry name" value="DUF4305"/>
</dbReference>
<keyword evidence="1" id="KW-0812">Transmembrane</keyword>
<keyword evidence="1" id="KW-1133">Transmembrane helix</keyword>
<protein>
    <submittedName>
        <fullName evidence="2">DUF4305 domain-containing protein</fullName>
    </submittedName>
</protein>
<evidence type="ECO:0000256" key="1">
    <source>
        <dbReference type="SAM" id="Phobius"/>
    </source>
</evidence>
<gene>
    <name evidence="2" type="ORF">ELQ35_15560</name>
</gene>
<reference evidence="2 3" key="1">
    <citation type="submission" date="2018-12" db="EMBL/GenBank/DDBJ databases">
        <title>Bacillus chawlae sp. nov., Bacillus glennii sp. nov., and Bacillus saganii sp. nov. Isolated from the Vehicle Assembly Building at Kennedy Space Center where the Viking Spacecraft were Assembled.</title>
        <authorList>
            <person name="Seuylemezian A."/>
            <person name="Vaishampayan P."/>
        </authorList>
    </citation>
    <scope>NUCLEOTIDE SEQUENCE [LARGE SCALE GENOMIC DNA]</scope>
    <source>
        <strain evidence="2 3">L5</strain>
    </source>
</reference>
<keyword evidence="1" id="KW-0472">Membrane</keyword>
<evidence type="ECO:0000313" key="3">
    <source>
        <dbReference type="Proteomes" id="UP000267430"/>
    </source>
</evidence>
<organism evidence="2 3">
    <name type="scientific">Peribacillus cavernae</name>
    <dbReference type="NCBI Taxonomy" id="1674310"/>
    <lineage>
        <taxon>Bacteria</taxon>
        <taxon>Bacillati</taxon>
        <taxon>Bacillota</taxon>
        <taxon>Bacilli</taxon>
        <taxon>Bacillales</taxon>
        <taxon>Bacillaceae</taxon>
        <taxon>Peribacillus</taxon>
    </lineage>
</organism>
<dbReference type="RefSeq" id="WP_126865822.1">
    <property type="nucleotide sequence ID" value="NZ_JAUSTX010000038.1"/>
</dbReference>
<name>A0A3S0TYG9_9BACI</name>
<dbReference type="AlphaFoldDB" id="A0A3S0TYG9"/>
<keyword evidence="3" id="KW-1185">Reference proteome</keyword>
<comment type="caution">
    <text evidence="2">The sequence shown here is derived from an EMBL/GenBank/DDBJ whole genome shotgun (WGS) entry which is preliminary data.</text>
</comment>
<dbReference type="OrthoDB" id="2355666at2"/>
<accession>A0A3S0TYG9</accession>
<dbReference type="Pfam" id="PF14146">
    <property type="entry name" value="DUF4305"/>
    <property type="match status" value="1"/>
</dbReference>
<dbReference type="EMBL" id="RYZZ01000024">
    <property type="protein sequence ID" value="RUQ27515.1"/>
    <property type="molecule type" value="Genomic_DNA"/>
</dbReference>
<feature type="transmembrane region" description="Helical" evidence="1">
    <location>
        <begin position="33"/>
        <end position="58"/>
    </location>
</feature>
<sequence>MRRSPITAGFFYMALGVLFTVFAVQEVSSSGWGFLSYVFVLLATLDFGSGIRMVMLHLKIKSSENKKK</sequence>
<proteinExistence type="predicted"/>
<evidence type="ECO:0000313" key="2">
    <source>
        <dbReference type="EMBL" id="RUQ27515.1"/>
    </source>
</evidence>
<dbReference type="Proteomes" id="UP000267430">
    <property type="component" value="Unassembled WGS sequence"/>
</dbReference>